<dbReference type="Proteomes" id="UP000553948">
    <property type="component" value="Unassembled WGS sequence"/>
</dbReference>
<sequence>MPKKVAVLQSNYIPWKGYFDLIRSVDAFVFYDDVQYTRRDWRNRNKIKTAQGEHWLSVPVKNKGRFEQLINEVEISDPNWAEQHWKTLAMSYRRAPCFAELEGKVRALYEQAGSMTHLSAINQLFIAGLCPLLGIHTPLYRSEALGQAEGRNERLIHLCQAVQGTDYLSGPAASCYLDEAAFAAAGIGLSYMSYAGYPEYPQLFGEFQHAVSVIDLLFNTGADAMAFLERRAA</sequence>
<proteinExistence type="predicted"/>
<comment type="caution">
    <text evidence="1">The sequence shown here is derived from an EMBL/GenBank/DDBJ whole genome shotgun (WGS) entry which is preliminary data.</text>
</comment>
<accession>A0A7W2QHC9</accession>
<dbReference type="EMBL" id="JACGDG010000002">
    <property type="protein sequence ID" value="MBA6114551.1"/>
    <property type="molecule type" value="Genomic_DNA"/>
</dbReference>
<dbReference type="InterPro" id="IPR014985">
    <property type="entry name" value="WbqC"/>
</dbReference>
<reference evidence="1 2" key="1">
    <citation type="submission" date="2020-07" db="EMBL/GenBank/DDBJ databases">
        <title>Diversity of carbapenemase encoding genes among Pseudomonas putida group clinical isolates in a tertiary Brazilian hospital.</title>
        <authorList>
            <person name="Alberto-Lei F."/>
            <person name="Nodari C.S."/>
            <person name="Streling A.P."/>
            <person name="Paulino J.T."/>
            <person name="Bessa-Neto F.O."/>
            <person name="Cayo R."/>
            <person name="Gales A.C."/>
        </authorList>
    </citation>
    <scope>NUCLEOTIDE SEQUENCE [LARGE SCALE GENOMIC DNA]</scope>
    <source>
        <strain evidence="1 2">12464</strain>
    </source>
</reference>
<gene>
    <name evidence="1" type="ORF">H4C47_02240</name>
</gene>
<evidence type="ECO:0000313" key="2">
    <source>
        <dbReference type="Proteomes" id="UP000553948"/>
    </source>
</evidence>
<name>A0A7W2QHC9_PSEPU</name>
<protein>
    <submittedName>
        <fullName evidence="1">WbqC family protein</fullName>
    </submittedName>
</protein>
<organism evidence="1 2">
    <name type="scientific">Pseudomonas putida</name>
    <name type="common">Arthrobacter siderocapsulatus</name>
    <dbReference type="NCBI Taxonomy" id="303"/>
    <lineage>
        <taxon>Bacteria</taxon>
        <taxon>Pseudomonadati</taxon>
        <taxon>Pseudomonadota</taxon>
        <taxon>Gammaproteobacteria</taxon>
        <taxon>Pseudomonadales</taxon>
        <taxon>Pseudomonadaceae</taxon>
        <taxon>Pseudomonas</taxon>
    </lineage>
</organism>
<evidence type="ECO:0000313" key="1">
    <source>
        <dbReference type="EMBL" id="MBA6114551.1"/>
    </source>
</evidence>
<dbReference type="Pfam" id="PF08889">
    <property type="entry name" value="WbqC"/>
    <property type="match status" value="1"/>
</dbReference>
<dbReference type="RefSeq" id="WP_054900078.1">
    <property type="nucleotide sequence ID" value="NZ_CP060529.1"/>
</dbReference>
<dbReference type="AlphaFoldDB" id="A0A7W2QHC9"/>